<dbReference type="AlphaFoldDB" id="F9XL72"/>
<dbReference type="HOGENOM" id="CLU_1579736_0_0_1"/>
<keyword evidence="3" id="KW-1185">Reference proteome</keyword>
<gene>
    <name evidence="2" type="ORF">MYCGRDRAFT_96252</name>
</gene>
<feature type="region of interest" description="Disordered" evidence="1">
    <location>
        <begin position="1"/>
        <end position="28"/>
    </location>
</feature>
<evidence type="ECO:0000313" key="2">
    <source>
        <dbReference type="EMBL" id="EGP83866.1"/>
    </source>
</evidence>
<organism evidence="2 3">
    <name type="scientific">Zymoseptoria tritici (strain CBS 115943 / IPO323)</name>
    <name type="common">Speckled leaf blotch fungus</name>
    <name type="synonym">Septoria tritici</name>
    <dbReference type="NCBI Taxonomy" id="336722"/>
    <lineage>
        <taxon>Eukaryota</taxon>
        <taxon>Fungi</taxon>
        <taxon>Dikarya</taxon>
        <taxon>Ascomycota</taxon>
        <taxon>Pezizomycotina</taxon>
        <taxon>Dothideomycetes</taxon>
        <taxon>Dothideomycetidae</taxon>
        <taxon>Mycosphaerellales</taxon>
        <taxon>Mycosphaerellaceae</taxon>
        <taxon>Zymoseptoria</taxon>
    </lineage>
</organism>
<dbReference type="RefSeq" id="XP_003848890.1">
    <property type="nucleotide sequence ID" value="XM_003848842.1"/>
</dbReference>
<reference evidence="2 3" key="1">
    <citation type="journal article" date="2011" name="PLoS Genet.">
        <title>Finished genome of the fungal wheat pathogen Mycosphaerella graminicola reveals dispensome structure, chromosome plasticity, and stealth pathogenesis.</title>
        <authorList>
            <person name="Goodwin S.B."/>
            <person name="Ben M'barek S."/>
            <person name="Dhillon B."/>
            <person name="Wittenberg A.H.J."/>
            <person name="Crane C.F."/>
            <person name="Hane J.K."/>
            <person name="Foster A.J."/>
            <person name="Van der Lee T.A.J."/>
            <person name="Grimwood J."/>
            <person name="Aerts A."/>
            <person name="Antoniw J."/>
            <person name="Bailey A."/>
            <person name="Bluhm B."/>
            <person name="Bowler J."/>
            <person name="Bristow J."/>
            <person name="van der Burgt A."/>
            <person name="Canto-Canche B."/>
            <person name="Churchill A.C.L."/>
            <person name="Conde-Ferraez L."/>
            <person name="Cools H.J."/>
            <person name="Coutinho P.M."/>
            <person name="Csukai M."/>
            <person name="Dehal P."/>
            <person name="De Wit P."/>
            <person name="Donzelli B."/>
            <person name="van de Geest H.C."/>
            <person name="van Ham R.C.H.J."/>
            <person name="Hammond-Kosack K.E."/>
            <person name="Henrissat B."/>
            <person name="Kilian A."/>
            <person name="Kobayashi A.K."/>
            <person name="Koopmann E."/>
            <person name="Kourmpetis Y."/>
            <person name="Kuzniar A."/>
            <person name="Lindquist E."/>
            <person name="Lombard V."/>
            <person name="Maliepaard C."/>
            <person name="Martins N."/>
            <person name="Mehrabi R."/>
            <person name="Nap J.P.H."/>
            <person name="Ponomarenko A."/>
            <person name="Rudd J.J."/>
            <person name="Salamov A."/>
            <person name="Schmutz J."/>
            <person name="Schouten H.J."/>
            <person name="Shapiro H."/>
            <person name="Stergiopoulos I."/>
            <person name="Torriani S.F.F."/>
            <person name="Tu H."/>
            <person name="de Vries R.P."/>
            <person name="Waalwijk C."/>
            <person name="Ware S.B."/>
            <person name="Wiebenga A."/>
            <person name="Zwiers L.-H."/>
            <person name="Oliver R.P."/>
            <person name="Grigoriev I.V."/>
            <person name="Kema G.H.J."/>
        </authorList>
    </citation>
    <scope>NUCLEOTIDE SEQUENCE [LARGE SCALE GENOMIC DNA]</scope>
    <source>
        <strain evidence="3">CBS 115943 / IPO323</strain>
    </source>
</reference>
<dbReference type="GeneID" id="13398135"/>
<dbReference type="Proteomes" id="UP000008062">
    <property type="component" value="Chromosome 10"/>
</dbReference>
<protein>
    <submittedName>
        <fullName evidence="2">Uncharacterized protein</fullName>
    </submittedName>
</protein>
<dbReference type="EMBL" id="CM001205">
    <property type="protein sequence ID" value="EGP83866.1"/>
    <property type="molecule type" value="Genomic_DNA"/>
</dbReference>
<evidence type="ECO:0000256" key="1">
    <source>
        <dbReference type="SAM" id="MobiDB-lite"/>
    </source>
</evidence>
<accession>F9XL72</accession>
<dbReference type="KEGG" id="ztr:MYCGRDRAFT_96252"/>
<dbReference type="InParanoid" id="F9XL72"/>
<name>F9XL72_ZYMTI</name>
<evidence type="ECO:0000313" key="3">
    <source>
        <dbReference type="Proteomes" id="UP000008062"/>
    </source>
</evidence>
<proteinExistence type="predicted"/>
<sequence length="169" mass="18967">MKSISPVARTTSHGDQTKDISDDLYDGSASGPRGSYLVVNPSHSMHRECGHRNDRSLNVNEIEPLNIYRAHNIQAHLIIAIRQILRGQLCKQRHALQDAQMGVVISRVQPISGFLHKLGSGRWLSSLLRVGVIGRNTMMGSSNATSFFERLWLNGKRERILDEQSALWL</sequence>